<dbReference type="PATRIC" id="fig|662479.7.peg.1184"/>
<keyword evidence="4" id="KW-1185">Reference proteome</keyword>
<dbReference type="RefSeq" id="WP_008319175.1">
    <property type="nucleotide sequence ID" value="NZ_AOLN01000010.1"/>
</dbReference>
<dbReference type="OrthoDB" id="203540at2157"/>
<reference evidence="3 4" key="1">
    <citation type="journal article" date="2014" name="PLoS Genet.">
        <title>Phylogenetically driven sequencing of extremely halophilic archaea reveals strategies for static and dynamic osmo-response.</title>
        <authorList>
            <person name="Becker E.A."/>
            <person name="Seitzer P.M."/>
            <person name="Tritt A."/>
            <person name="Larsen D."/>
            <person name="Krusor M."/>
            <person name="Yao A.I."/>
            <person name="Wu D."/>
            <person name="Madern D."/>
            <person name="Eisen J.A."/>
            <person name="Darling A.E."/>
            <person name="Facciotti M.T."/>
        </authorList>
    </citation>
    <scope>NUCLEOTIDE SEQUENCE [LARGE SCALE GENOMIC DNA]</scope>
    <source>
        <strain evidence="3 4">ATCC BAA-1512</strain>
    </source>
</reference>
<dbReference type="InterPro" id="IPR019260">
    <property type="entry name" value="DUF2262"/>
</dbReference>
<evidence type="ECO:0000313" key="3">
    <source>
        <dbReference type="EMBL" id="ELZ95789.1"/>
    </source>
</evidence>
<proteinExistence type="predicted"/>
<dbReference type="AlphaFoldDB" id="M0IJZ7"/>
<dbReference type="EMBL" id="AOLN01000010">
    <property type="protein sequence ID" value="ELZ95789.1"/>
    <property type="molecule type" value="Genomic_DNA"/>
</dbReference>
<name>M0IJZ7_9EURY</name>
<feature type="domain" description="DUF2262" evidence="2">
    <location>
        <begin position="31"/>
        <end position="164"/>
    </location>
</feature>
<gene>
    <name evidence="3" type="ORF">C440_05852</name>
</gene>
<organism evidence="3 4">
    <name type="scientific">Haloferax mucosum ATCC BAA-1512</name>
    <dbReference type="NCBI Taxonomy" id="662479"/>
    <lineage>
        <taxon>Archaea</taxon>
        <taxon>Methanobacteriati</taxon>
        <taxon>Methanobacteriota</taxon>
        <taxon>Stenosarchaea group</taxon>
        <taxon>Halobacteria</taxon>
        <taxon>Halobacteriales</taxon>
        <taxon>Haloferacaceae</taxon>
        <taxon>Haloferax</taxon>
    </lineage>
</organism>
<dbReference type="STRING" id="662479.C440_05852"/>
<feature type="region of interest" description="Disordered" evidence="1">
    <location>
        <begin position="1"/>
        <end position="47"/>
    </location>
</feature>
<evidence type="ECO:0000259" key="2">
    <source>
        <dbReference type="Pfam" id="PF10020"/>
    </source>
</evidence>
<dbReference type="Proteomes" id="UP000011550">
    <property type="component" value="Unassembled WGS sequence"/>
</dbReference>
<dbReference type="Pfam" id="PF10020">
    <property type="entry name" value="DUF2262"/>
    <property type="match status" value="1"/>
</dbReference>
<comment type="caution">
    <text evidence="3">The sequence shown here is derived from an EMBL/GenBank/DDBJ whole genome shotgun (WGS) entry which is preliminary data.</text>
</comment>
<accession>M0IJZ7</accession>
<sequence>MQLGLPLSYGNKVDGETPGSGQSQEPETYEDEQFGTFEKKPTRSGYSTTAEWNGNEIELILSPTETGERLSGLSVAKELWDDQSAWNERIQQYALDELLELKNVEWIRTDEDTVTAEEFTDRMEPKTVTIGHDGRFTFWHRGNGLFFDHRIKVSGTLEEGITEAYL</sequence>
<evidence type="ECO:0000256" key="1">
    <source>
        <dbReference type="SAM" id="MobiDB-lite"/>
    </source>
</evidence>
<evidence type="ECO:0000313" key="4">
    <source>
        <dbReference type="Proteomes" id="UP000011550"/>
    </source>
</evidence>
<protein>
    <recommendedName>
        <fullName evidence="2">DUF2262 domain-containing protein</fullName>
    </recommendedName>
</protein>